<organism evidence="2 3">
    <name type="scientific">Bradyrhizobium sacchari</name>
    <dbReference type="NCBI Taxonomy" id="1399419"/>
    <lineage>
        <taxon>Bacteria</taxon>
        <taxon>Pseudomonadati</taxon>
        <taxon>Pseudomonadota</taxon>
        <taxon>Alphaproteobacteria</taxon>
        <taxon>Hyphomicrobiales</taxon>
        <taxon>Nitrobacteraceae</taxon>
        <taxon>Bradyrhizobium</taxon>
    </lineage>
</organism>
<accession>A0A560KD01</accession>
<dbReference type="Pfam" id="PF03009">
    <property type="entry name" value="GDPD"/>
    <property type="match status" value="1"/>
</dbReference>
<dbReference type="InterPro" id="IPR030395">
    <property type="entry name" value="GP_PDE_dom"/>
</dbReference>
<dbReference type="PANTHER" id="PTHR46211">
    <property type="entry name" value="GLYCEROPHOSPHORYL DIESTER PHOSPHODIESTERASE"/>
    <property type="match status" value="1"/>
</dbReference>
<evidence type="ECO:0000313" key="2">
    <source>
        <dbReference type="EMBL" id="TWB80879.1"/>
    </source>
</evidence>
<dbReference type="Gene3D" id="3.20.20.190">
    <property type="entry name" value="Phosphatidylinositol (PI) phosphodiesterase"/>
    <property type="match status" value="1"/>
</dbReference>
<gene>
    <name evidence="2" type="ORF">FBZ95_10296</name>
</gene>
<dbReference type="PANTHER" id="PTHR46211:SF1">
    <property type="entry name" value="GLYCEROPHOSPHODIESTER PHOSPHODIESTERASE, CYTOPLASMIC"/>
    <property type="match status" value="1"/>
</dbReference>
<dbReference type="InterPro" id="IPR017946">
    <property type="entry name" value="PLC-like_Pdiesterase_TIM-brl"/>
</dbReference>
<dbReference type="GO" id="GO:0006629">
    <property type="term" value="P:lipid metabolic process"/>
    <property type="evidence" value="ECO:0007669"/>
    <property type="project" value="InterPro"/>
</dbReference>
<protein>
    <submittedName>
        <fullName evidence="2">Glycerophosphoryl diester phosphodiesterase</fullName>
    </submittedName>
</protein>
<evidence type="ECO:0000313" key="3">
    <source>
        <dbReference type="Proteomes" id="UP000315914"/>
    </source>
</evidence>
<comment type="caution">
    <text evidence="2">The sequence shown here is derived from an EMBL/GenBank/DDBJ whole genome shotgun (WGS) entry which is preliminary data.</text>
</comment>
<dbReference type="EMBL" id="VITW01000002">
    <property type="protein sequence ID" value="TWB80879.1"/>
    <property type="molecule type" value="Genomic_DNA"/>
</dbReference>
<dbReference type="AlphaFoldDB" id="A0A560KD01"/>
<proteinExistence type="predicted"/>
<feature type="domain" description="GP-PDE" evidence="1">
    <location>
        <begin position="26"/>
        <end position="253"/>
    </location>
</feature>
<sequence length="261" mass="27517">MHGTQSQSDSTSAASFWAPPLQSGPLRVIGHRGAPEYVLENTAASFRHALTSGADGVETDLHLTADGTIVCLHDEDLLRVAGFHDAIRDLDIKAARRLFPALLAFDDFLEMTCGKPVIVDLKHATAAEVGIYVGRCQALGAINRILFTAYTAEIAVAVRQRAAPSTIGAFFPSGGAGLNVAVSVGARWIRVLPSDYDRSTIDNIRRTGLGTIAVASPRSSFQTATDIDAIVAIAQLGIDAVITDRPDLAEDPRLSSAGSPA</sequence>
<dbReference type="STRING" id="1399419.A5906_13925"/>
<dbReference type="Proteomes" id="UP000315914">
    <property type="component" value="Unassembled WGS sequence"/>
</dbReference>
<reference evidence="2 3" key="1">
    <citation type="submission" date="2019-06" db="EMBL/GenBank/DDBJ databases">
        <title>Genomic Encyclopedia of Type Strains, Phase IV (KMG-V): Genome sequencing to study the core and pangenomes of soil and plant-associated prokaryotes.</title>
        <authorList>
            <person name="Whitman W."/>
        </authorList>
    </citation>
    <scope>NUCLEOTIDE SEQUENCE [LARGE SCALE GENOMIC DNA]</scope>
    <source>
        <strain evidence="2 3">BR 10556</strain>
    </source>
</reference>
<dbReference type="GO" id="GO:0008081">
    <property type="term" value="F:phosphoric diester hydrolase activity"/>
    <property type="evidence" value="ECO:0007669"/>
    <property type="project" value="InterPro"/>
</dbReference>
<dbReference type="RefSeq" id="WP_080139919.1">
    <property type="nucleotide sequence ID" value="NZ_LWIG01000059.1"/>
</dbReference>
<dbReference type="PROSITE" id="PS51704">
    <property type="entry name" value="GP_PDE"/>
    <property type="match status" value="1"/>
</dbReference>
<keyword evidence="3" id="KW-1185">Reference proteome</keyword>
<evidence type="ECO:0000259" key="1">
    <source>
        <dbReference type="PROSITE" id="PS51704"/>
    </source>
</evidence>
<name>A0A560KD01_9BRAD</name>
<dbReference type="SUPFAM" id="SSF51695">
    <property type="entry name" value="PLC-like phosphodiesterases"/>
    <property type="match status" value="1"/>
</dbReference>
<dbReference type="CDD" id="cd08556">
    <property type="entry name" value="GDPD"/>
    <property type="match status" value="1"/>
</dbReference>
<dbReference type="OrthoDB" id="9787897at2"/>